<sequence length="256" mass="28616">MYLITMLGLRALHIIFLFHIHTFGTFGLLKTQENNFVLVTEDNADVVPIDVSVECTEPLCCAMFCQKNLQCFSFSFNEVTSECTLGSWVYPSSGGNPRSSNEVIYTSAAPCYPSSNTSSNQTFLSNGTESVCVWISSDWTNYTQSAAFCRGIGMSLYTPKSLPKLYIIKTVAETLQEDVWVGLNDVSSENNFVWEDDQSSLNLTLRTLLFAPGQPNTNSTQEDCVTYSLTQAPLNDIVCSYNRTYVCERKLTKTKF</sequence>
<dbReference type="PANTHER" id="PTHR22801">
    <property type="entry name" value="LITHOSTATHINE"/>
    <property type="match status" value="1"/>
</dbReference>
<dbReference type="InterPro" id="IPR003609">
    <property type="entry name" value="Pan_app"/>
</dbReference>
<dbReference type="InterPro" id="IPR018378">
    <property type="entry name" value="C-type_lectin_CS"/>
</dbReference>
<dbReference type="SMART" id="SM00034">
    <property type="entry name" value="CLECT"/>
    <property type="match status" value="1"/>
</dbReference>
<feature type="transmembrane region" description="Helical" evidence="2">
    <location>
        <begin position="7"/>
        <end position="29"/>
    </location>
</feature>
<dbReference type="RefSeq" id="XP_055889742.1">
    <property type="nucleotide sequence ID" value="XM_056033767.1"/>
</dbReference>
<dbReference type="InterPro" id="IPR016186">
    <property type="entry name" value="C-type_lectin-like/link_sf"/>
</dbReference>
<keyword evidence="1" id="KW-1015">Disulfide bond</keyword>
<keyword evidence="2" id="KW-1133">Transmembrane helix</keyword>
<dbReference type="OrthoDB" id="6116695at2759"/>
<dbReference type="Proteomes" id="UP001165740">
    <property type="component" value="Chromosome 6"/>
</dbReference>
<evidence type="ECO:0000259" key="3">
    <source>
        <dbReference type="PROSITE" id="PS50041"/>
    </source>
</evidence>
<keyword evidence="4" id="KW-1185">Reference proteome</keyword>
<evidence type="ECO:0000313" key="5">
    <source>
        <dbReference type="RefSeq" id="XP_055889742.1"/>
    </source>
</evidence>
<dbReference type="GeneID" id="129926956"/>
<proteinExistence type="predicted"/>
<organism evidence="4 5">
    <name type="scientific">Biomphalaria glabrata</name>
    <name type="common">Bloodfluke planorb</name>
    <name type="synonym">Freshwater snail</name>
    <dbReference type="NCBI Taxonomy" id="6526"/>
    <lineage>
        <taxon>Eukaryota</taxon>
        <taxon>Metazoa</taxon>
        <taxon>Spiralia</taxon>
        <taxon>Lophotrochozoa</taxon>
        <taxon>Mollusca</taxon>
        <taxon>Gastropoda</taxon>
        <taxon>Heterobranchia</taxon>
        <taxon>Euthyneura</taxon>
        <taxon>Panpulmonata</taxon>
        <taxon>Hygrophila</taxon>
        <taxon>Lymnaeoidea</taxon>
        <taxon>Planorbidae</taxon>
        <taxon>Biomphalaria</taxon>
    </lineage>
</organism>
<evidence type="ECO:0000256" key="2">
    <source>
        <dbReference type="SAM" id="Phobius"/>
    </source>
</evidence>
<keyword evidence="2" id="KW-0812">Transmembrane</keyword>
<feature type="domain" description="C-type lectin" evidence="3">
    <location>
        <begin position="128"/>
        <end position="248"/>
    </location>
</feature>
<dbReference type="AlphaFoldDB" id="A0A9W3ARA0"/>
<name>A0A9W3ARA0_BIOGL</name>
<dbReference type="PROSITE" id="PS50041">
    <property type="entry name" value="C_TYPE_LECTIN_2"/>
    <property type="match status" value="1"/>
</dbReference>
<reference evidence="5" key="1">
    <citation type="submission" date="2025-08" db="UniProtKB">
        <authorList>
            <consortium name="RefSeq"/>
        </authorList>
    </citation>
    <scope>IDENTIFICATION</scope>
</reference>
<dbReference type="InterPro" id="IPR001304">
    <property type="entry name" value="C-type_lectin-like"/>
</dbReference>
<gene>
    <name evidence="5" type="primary">LOC129926956</name>
</gene>
<evidence type="ECO:0000313" key="4">
    <source>
        <dbReference type="Proteomes" id="UP001165740"/>
    </source>
</evidence>
<dbReference type="PANTHER" id="PTHR22801:SF63">
    <property type="entry name" value="C-TYPE LECTIN DOMAIN-CONTAINING PROTEIN"/>
    <property type="match status" value="1"/>
</dbReference>
<evidence type="ECO:0000256" key="1">
    <source>
        <dbReference type="ARBA" id="ARBA00023157"/>
    </source>
</evidence>
<dbReference type="CDD" id="cd00037">
    <property type="entry name" value="CLECT"/>
    <property type="match status" value="1"/>
</dbReference>
<dbReference type="Gene3D" id="3.10.100.10">
    <property type="entry name" value="Mannose-Binding Protein A, subunit A"/>
    <property type="match status" value="1"/>
</dbReference>
<dbReference type="PROSITE" id="PS00615">
    <property type="entry name" value="C_TYPE_LECTIN_1"/>
    <property type="match status" value="1"/>
</dbReference>
<keyword evidence="2" id="KW-0472">Membrane</keyword>
<protein>
    <submittedName>
        <fullName evidence="5">Mannose-binding protein C-like</fullName>
    </submittedName>
</protein>
<dbReference type="Pfam" id="PF00059">
    <property type="entry name" value="Lectin_C"/>
    <property type="match status" value="1"/>
</dbReference>
<dbReference type="Pfam" id="PF00024">
    <property type="entry name" value="PAN_1"/>
    <property type="match status" value="1"/>
</dbReference>
<dbReference type="SUPFAM" id="SSF56436">
    <property type="entry name" value="C-type lectin-like"/>
    <property type="match status" value="1"/>
</dbReference>
<dbReference type="OMA" id="TTAYYVC"/>
<dbReference type="InterPro" id="IPR016187">
    <property type="entry name" value="CTDL_fold"/>
</dbReference>
<dbReference type="InterPro" id="IPR050801">
    <property type="entry name" value="Ca-Dep_Lectins_ImmuneDev"/>
</dbReference>
<accession>A0A9W3ARA0</accession>